<protein>
    <submittedName>
        <fullName evidence="2">Uncharacterized protein</fullName>
    </submittedName>
</protein>
<feature type="region of interest" description="Disordered" evidence="1">
    <location>
        <begin position="281"/>
        <end position="300"/>
    </location>
</feature>
<comment type="caution">
    <text evidence="2">The sequence shown here is derived from an EMBL/GenBank/DDBJ whole genome shotgun (WGS) entry which is preliminary data.</text>
</comment>
<dbReference type="Proteomes" id="UP001430356">
    <property type="component" value="Unassembled WGS sequence"/>
</dbReference>
<organism evidence="2 3">
    <name type="scientific">Novymonas esmeraldas</name>
    <dbReference type="NCBI Taxonomy" id="1808958"/>
    <lineage>
        <taxon>Eukaryota</taxon>
        <taxon>Discoba</taxon>
        <taxon>Euglenozoa</taxon>
        <taxon>Kinetoplastea</taxon>
        <taxon>Metakinetoplastina</taxon>
        <taxon>Trypanosomatida</taxon>
        <taxon>Trypanosomatidae</taxon>
        <taxon>Novymonas</taxon>
    </lineage>
</organism>
<name>A0AAW0F486_9TRYP</name>
<keyword evidence="3" id="KW-1185">Reference proteome</keyword>
<proteinExistence type="predicted"/>
<evidence type="ECO:0000313" key="3">
    <source>
        <dbReference type="Proteomes" id="UP001430356"/>
    </source>
</evidence>
<gene>
    <name evidence="2" type="ORF">NESM_000199400</name>
</gene>
<dbReference type="AlphaFoldDB" id="A0AAW0F486"/>
<sequence>MNTRRKMIQAKPEKPSTRWHVMHETFYPIFDADKRPHVEYWYNMAATGVQRDIFRRICSGIFQQSPATPDPTFDADFTETVELQQVHLLLTNYGVVLSDTEGKPKTRVWLLHCGTSRRDRNEFRSVFTGCQTTYERRSVFQTDYTAPESESYPADRTHYVRSVDWTSLKTREEMQALEAERRARGAVTVSQLGKRPTIIAEEQRRINGDGSLVQRTTKPKNQFDGVNFLSSLGFAGVPSEEAVAALRAKQLAHREEDWYYVDKDGSTVYKARSTRSYAAASAAAPGSSASKGEGGGLLSTVTSEPMTRWVNKTCY</sequence>
<accession>A0AAW0F486</accession>
<feature type="compositionally biased region" description="Low complexity" evidence="1">
    <location>
        <begin position="281"/>
        <end position="291"/>
    </location>
</feature>
<dbReference type="EMBL" id="JAECZO010000014">
    <property type="protein sequence ID" value="KAK7201370.1"/>
    <property type="molecule type" value="Genomic_DNA"/>
</dbReference>
<evidence type="ECO:0000256" key="1">
    <source>
        <dbReference type="SAM" id="MobiDB-lite"/>
    </source>
</evidence>
<reference evidence="2 3" key="1">
    <citation type="journal article" date="2021" name="MBio">
        <title>A New Model Trypanosomatid, Novymonas esmeraldas: Genomic Perception of Its 'Candidatus Pandoraea novymonadis' Endosymbiont.</title>
        <authorList>
            <person name="Zakharova A."/>
            <person name="Saura A."/>
            <person name="Butenko A."/>
            <person name="Podesvova L."/>
            <person name="Warmusova S."/>
            <person name="Kostygov A.Y."/>
            <person name="Nenarokova A."/>
            <person name="Lukes J."/>
            <person name="Opperdoes F.R."/>
            <person name="Yurchenko V."/>
        </authorList>
    </citation>
    <scope>NUCLEOTIDE SEQUENCE [LARGE SCALE GENOMIC DNA]</scope>
    <source>
        <strain evidence="2 3">E262AT.01</strain>
    </source>
</reference>
<evidence type="ECO:0000313" key="2">
    <source>
        <dbReference type="EMBL" id="KAK7201370.1"/>
    </source>
</evidence>